<dbReference type="GeneID" id="110570902"/>
<evidence type="ECO:0000256" key="1">
    <source>
        <dbReference type="ARBA" id="ARBA00004120"/>
    </source>
</evidence>
<dbReference type="GO" id="GO:0008017">
    <property type="term" value="F:microtubule binding"/>
    <property type="evidence" value="ECO:0007669"/>
    <property type="project" value="InterPro"/>
</dbReference>
<dbReference type="InterPro" id="IPR018799">
    <property type="entry name" value="TRAF3IP1"/>
</dbReference>
<evidence type="ECO:0000259" key="15">
    <source>
        <dbReference type="Pfam" id="PF17749"/>
    </source>
</evidence>
<evidence type="ECO:0000256" key="5">
    <source>
        <dbReference type="ARBA" id="ARBA00023054"/>
    </source>
</evidence>
<dbReference type="GO" id="GO:0050687">
    <property type="term" value="P:negative regulation of defense response to virus"/>
    <property type="evidence" value="ECO:0007669"/>
    <property type="project" value="UniProtKB-ARBA"/>
</dbReference>
<accession>A0A8M1M6K5</accession>
<name>A0A8M1M6K5_NEOSC</name>
<feature type="compositionally biased region" description="Polar residues" evidence="13">
    <location>
        <begin position="333"/>
        <end position="345"/>
    </location>
</feature>
<comment type="subcellular location">
    <subcellularLocation>
        <location evidence="2">Cytoplasm</location>
        <location evidence="2">Cytoskeleton</location>
        <location evidence="2">Cilium axoneme</location>
    </subcellularLocation>
    <subcellularLocation>
        <location evidence="1">Cytoplasm</location>
        <location evidence="1">Cytoskeleton</location>
        <location evidence="1">Cilium basal body</location>
    </subcellularLocation>
</comment>
<dbReference type="InterPro" id="IPR040468">
    <property type="entry name" value="TRAF3IP1_N"/>
</dbReference>
<comment type="similarity">
    <text evidence="8">Belongs to the TRAF3IP1 family.</text>
</comment>
<dbReference type="GO" id="GO:0005930">
    <property type="term" value="C:axoneme"/>
    <property type="evidence" value="ECO:0007669"/>
    <property type="project" value="UniProtKB-SubCell"/>
</dbReference>
<dbReference type="InterPro" id="IPR042576">
    <property type="entry name" value="TRAF3IP1_N_sf"/>
</dbReference>
<evidence type="ECO:0000256" key="2">
    <source>
        <dbReference type="ARBA" id="ARBA00004430"/>
    </source>
</evidence>
<reference evidence="17" key="1">
    <citation type="submission" date="2025-08" db="UniProtKB">
        <authorList>
            <consortium name="RefSeq"/>
        </authorList>
    </citation>
    <scope>IDENTIFICATION</scope>
    <source>
        <tissue evidence="17">Blood</tissue>
    </source>
</reference>
<dbReference type="GO" id="GO:0060271">
    <property type="term" value="P:cilium assembly"/>
    <property type="evidence" value="ECO:0007669"/>
    <property type="project" value="TreeGrafter"/>
</dbReference>
<evidence type="ECO:0000256" key="10">
    <source>
        <dbReference type="ARBA" id="ARBA00079491"/>
    </source>
</evidence>
<evidence type="ECO:0000259" key="14">
    <source>
        <dbReference type="Pfam" id="PF10243"/>
    </source>
</evidence>
<feature type="compositionally biased region" description="Basic and acidic residues" evidence="13">
    <location>
        <begin position="349"/>
        <end position="363"/>
    </location>
</feature>
<dbReference type="GO" id="GO:0042073">
    <property type="term" value="P:intraciliary transport"/>
    <property type="evidence" value="ECO:0007669"/>
    <property type="project" value="TreeGrafter"/>
</dbReference>
<protein>
    <recommendedName>
        <fullName evidence="9">TRAF3-interacting protein 1</fullName>
    </recommendedName>
    <alternativeName>
        <fullName evidence="11">Intraflagellar transport protein 54 homolog</fullName>
    </alternativeName>
    <alternativeName>
        <fullName evidence="10">Microtubule-interacting protein associated with TRAF3</fullName>
    </alternativeName>
</protein>
<evidence type="ECO:0000256" key="11">
    <source>
        <dbReference type="ARBA" id="ARBA00082455"/>
    </source>
</evidence>
<dbReference type="GO" id="GO:0070507">
    <property type="term" value="P:regulation of microtubule cytoskeleton organization"/>
    <property type="evidence" value="ECO:0007669"/>
    <property type="project" value="TreeGrafter"/>
</dbReference>
<dbReference type="GO" id="GO:0048513">
    <property type="term" value="P:animal organ development"/>
    <property type="evidence" value="ECO:0007669"/>
    <property type="project" value="UniProtKB-ARBA"/>
</dbReference>
<dbReference type="GO" id="GO:0001738">
    <property type="term" value="P:morphogenesis of a polarized epithelium"/>
    <property type="evidence" value="ECO:0007669"/>
    <property type="project" value="UniProtKB-ARBA"/>
</dbReference>
<feature type="domain" description="TRAF3-interacting protein 1 C-terminal" evidence="15">
    <location>
        <begin position="535"/>
        <end position="688"/>
    </location>
</feature>
<dbReference type="CTD" id="26146"/>
<dbReference type="GO" id="GO:0030992">
    <property type="term" value="C:intraciliary transport particle B"/>
    <property type="evidence" value="ECO:0007669"/>
    <property type="project" value="TreeGrafter"/>
</dbReference>
<evidence type="ECO:0000256" key="8">
    <source>
        <dbReference type="ARBA" id="ARBA00043971"/>
    </source>
</evidence>
<keyword evidence="6" id="KW-0206">Cytoskeleton</keyword>
<dbReference type="Gene3D" id="1.10.418.50">
    <property type="entry name" value="Microtubule-binding protein MIP-T3"/>
    <property type="match status" value="1"/>
</dbReference>
<gene>
    <name evidence="17" type="primary">TRAF3IP1</name>
</gene>
<evidence type="ECO:0000313" key="16">
    <source>
        <dbReference type="Proteomes" id="UP000248481"/>
    </source>
</evidence>
<keyword evidence="4" id="KW-0970">Cilium biogenesis/degradation</keyword>
<feature type="region of interest" description="Disordered" evidence="13">
    <location>
        <begin position="139"/>
        <end position="490"/>
    </location>
</feature>
<evidence type="ECO:0000256" key="4">
    <source>
        <dbReference type="ARBA" id="ARBA00022794"/>
    </source>
</evidence>
<dbReference type="PANTHER" id="PTHR31363:SF0">
    <property type="entry name" value="TRAF3-INTERACTING PROTEIN 1"/>
    <property type="match status" value="1"/>
</dbReference>
<sequence length="694" mass="78697">MNAAVVKRTQEALGKVIRRPPLTEKLLSKPPFRYLHDIITEVIRMTGFMKGLYTDAELKSDNVKDKDAKISFLQKAIDVVVMVSGEPLSAKPARIVAGHEPERTNELLQRIGKCCLSKLSSDEAVKRVLAGEKGDLKGRTSLTSKAQELDNKNAREEEPRVHKDKEDKRNSEINERSTSRDQKQKEEVREESKAREKDKEKEKTKETDRDRHKDPERDKHREGERERVRNRAKQDRDRGNRDRDKDLDRAREKRNEGGKEKERWKDREREREQDKARDRDRRRVKDGEHSRDPDREKTREHDKPDKKSSSSGEVSKKLPDGSLKDSKAETETEISTRASRSVTTKASKRRSENSMEGRKEDTISAKMLDPLVSGLNHEADQETATSEIGTKEANTNSASVSDDNSASLWRENVEAEPAVKQKGGSPSDAEGEVGPSGPEKPEVSESSELPSELPANIRRIPRPGSARPAPPRVKHQDSVEALTPDRTGSGKLVASVIVDAQNSDNEEDGQFVVEAAPQLPEMSELEMVPVVDVEAEEKHGGLVKKILETKKDYEKLQRAPRSGEKEKSLVFESAWKKEKDIVSKEIEKLRVSIQTLCKSALPLGKIMDYIQEDVDAMQNELQLWHSENKQHREALQQEQSITDCAVEPLKAELAELEQLIKDQQDKICAVKANILKNEEKIQKMVYSINLSSRR</sequence>
<dbReference type="InterPro" id="IPR041476">
    <property type="entry name" value="TRAF3IP1_C"/>
</dbReference>
<dbReference type="Pfam" id="PF17749">
    <property type="entry name" value="MIP-T3_C"/>
    <property type="match status" value="1"/>
</dbReference>
<evidence type="ECO:0000256" key="12">
    <source>
        <dbReference type="SAM" id="Coils"/>
    </source>
</evidence>
<keyword evidence="3" id="KW-0963">Cytoplasm</keyword>
<dbReference type="GO" id="GO:0032480">
    <property type="term" value="P:negative regulation of type I interferon production"/>
    <property type="evidence" value="ECO:0007669"/>
    <property type="project" value="UniProtKB-ARBA"/>
</dbReference>
<feature type="compositionally biased region" description="Low complexity" evidence="13">
    <location>
        <begin position="393"/>
        <end position="407"/>
    </location>
</feature>
<feature type="compositionally biased region" description="Low complexity" evidence="13">
    <location>
        <begin position="444"/>
        <end position="467"/>
    </location>
</feature>
<dbReference type="AlphaFoldDB" id="A0A8M1M6K5"/>
<dbReference type="PANTHER" id="PTHR31363">
    <property type="entry name" value="TRAF3-INTERACTING PROTEIN 1"/>
    <property type="match status" value="1"/>
</dbReference>
<organism evidence="16 17">
    <name type="scientific">Neomonachus schauinslandi</name>
    <name type="common">Hawaiian monk seal</name>
    <name type="synonym">Monachus schauinslandi</name>
    <dbReference type="NCBI Taxonomy" id="29088"/>
    <lineage>
        <taxon>Eukaryota</taxon>
        <taxon>Metazoa</taxon>
        <taxon>Chordata</taxon>
        <taxon>Craniata</taxon>
        <taxon>Vertebrata</taxon>
        <taxon>Euteleostomi</taxon>
        <taxon>Mammalia</taxon>
        <taxon>Eutheria</taxon>
        <taxon>Laurasiatheria</taxon>
        <taxon>Carnivora</taxon>
        <taxon>Caniformia</taxon>
        <taxon>Pinnipedia</taxon>
        <taxon>Phocidae</taxon>
        <taxon>Monachinae</taxon>
        <taxon>Monachini</taxon>
        <taxon>Neomonachus</taxon>
    </lineage>
</organism>
<evidence type="ECO:0000256" key="9">
    <source>
        <dbReference type="ARBA" id="ARBA00070492"/>
    </source>
</evidence>
<dbReference type="GO" id="GO:0048731">
    <property type="term" value="P:system development"/>
    <property type="evidence" value="ECO:0007669"/>
    <property type="project" value="UniProtKB-ARBA"/>
</dbReference>
<feature type="domain" description="TRAF3-interacting protein 1 N-terminal" evidence="14">
    <location>
        <begin position="5"/>
        <end position="116"/>
    </location>
</feature>
<dbReference type="Proteomes" id="UP000248481">
    <property type="component" value="Chromosome 3"/>
</dbReference>
<dbReference type="Pfam" id="PF10243">
    <property type="entry name" value="MIP-T3"/>
    <property type="match status" value="1"/>
</dbReference>
<feature type="coiled-coil region" evidence="12">
    <location>
        <begin position="614"/>
        <end position="666"/>
    </location>
</feature>
<dbReference type="RefSeq" id="XP_044769397.1">
    <property type="nucleotide sequence ID" value="XM_044913462.1"/>
</dbReference>
<keyword evidence="7" id="KW-0966">Cell projection</keyword>
<evidence type="ECO:0000256" key="7">
    <source>
        <dbReference type="ARBA" id="ARBA00023273"/>
    </source>
</evidence>
<proteinExistence type="inferred from homology"/>
<dbReference type="GO" id="GO:0036064">
    <property type="term" value="C:ciliary basal body"/>
    <property type="evidence" value="ECO:0007669"/>
    <property type="project" value="TreeGrafter"/>
</dbReference>
<evidence type="ECO:0000256" key="6">
    <source>
        <dbReference type="ARBA" id="ARBA00023212"/>
    </source>
</evidence>
<evidence type="ECO:0000256" key="13">
    <source>
        <dbReference type="SAM" id="MobiDB-lite"/>
    </source>
</evidence>
<feature type="compositionally biased region" description="Basic and acidic residues" evidence="13">
    <location>
        <begin position="147"/>
        <end position="330"/>
    </location>
</feature>
<evidence type="ECO:0000313" key="17">
    <source>
        <dbReference type="RefSeq" id="XP_044769397.1"/>
    </source>
</evidence>
<keyword evidence="5 12" id="KW-0175">Coiled coil</keyword>
<evidence type="ECO:0000256" key="3">
    <source>
        <dbReference type="ARBA" id="ARBA00022490"/>
    </source>
</evidence>
<dbReference type="FunFam" id="1.10.418.50:FF:000001">
    <property type="entry name" value="TRAF3-interacting protein 1 isoform X1"/>
    <property type="match status" value="1"/>
</dbReference>
<keyword evidence="16" id="KW-1185">Reference proteome</keyword>